<dbReference type="PANTHER" id="PTHR46796:SF6">
    <property type="entry name" value="ARAC SUBFAMILY"/>
    <property type="match status" value="1"/>
</dbReference>
<dbReference type="Proteomes" id="UP000549616">
    <property type="component" value="Unassembled WGS sequence"/>
</dbReference>
<dbReference type="Pfam" id="PF14525">
    <property type="entry name" value="AraC_binding_2"/>
    <property type="match status" value="1"/>
</dbReference>
<comment type="caution">
    <text evidence="5">The sequence shown here is derived from an EMBL/GenBank/DDBJ whole genome shotgun (WGS) entry which is preliminary data.</text>
</comment>
<dbReference type="InterPro" id="IPR018060">
    <property type="entry name" value="HTH_AraC"/>
</dbReference>
<evidence type="ECO:0000256" key="1">
    <source>
        <dbReference type="ARBA" id="ARBA00023015"/>
    </source>
</evidence>
<dbReference type="InterPro" id="IPR035418">
    <property type="entry name" value="AraC-bd_2"/>
</dbReference>
<reference evidence="5 6" key="1">
    <citation type="submission" date="2020-07" db="EMBL/GenBank/DDBJ databases">
        <title>Sequencing the genomes of 1000 actinobacteria strains.</title>
        <authorList>
            <person name="Klenk H.-P."/>
        </authorList>
    </citation>
    <scope>NUCLEOTIDE SEQUENCE [LARGE SCALE GENOMIC DNA]</scope>
    <source>
        <strain evidence="5 6">DSM 104006</strain>
    </source>
</reference>
<dbReference type="PANTHER" id="PTHR46796">
    <property type="entry name" value="HTH-TYPE TRANSCRIPTIONAL ACTIVATOR RHAS-RELATED"/>
    <property type="match status" value="1"/>
</dbReference>
<dbReference type="Gene3D" id="1.10.10.60">
    <property type="entry name" value="Homeodomain-like"/>
    <property type="match status" value="1"/>
</dbReference>
<dbReference type="InterPro" id="IPR050204">
    <property type="entry name" value="AraC_XylS_family_regulators"/>
</dbReference>
<dbReference type="Pfam" id="PF12833">
    <property type="entry name" value="HTH_18"/>
    <property type="match status" value="1"/>
</dbReference>
<feature type="domain" description="HTH araC/xylS-type" evidence="4">
    <location>
        <begin position="212"/>
        <end position="312"/>
    </location>
</feature>
<evidence type="ECO:0000256" key="2">
    <source>
        <dbReference type="ARBA" id="ARBA00023125"/>
    </source>
</evidence>
<sequence>MVRSATRVLSTRSVSGGESVDYWRHVISDAFVPLDAVAPEPEFRGEVRIDRLGSTLVSQVDAGPHRVRRTKAMIGASERGYYKLGLQVRGSCLLVQDGREAVLGPGDFAIYDTDRPYTLAFGQPTSMAVFMFPRERLRLAAGGARQILGQRIAADDEPGALLSPLFRRLVHRLGRDTSPMPLADAVLDLLSALLAEQVEVPSGDAGHDSLVLRAQSYIDAHLSDPDLCPDAVAAAVHISTRYLQKLFAEQGSGVAGWIRARRLEQCRRDLASPDPARSVGAVGAAWGLPDAAHFSRAFKAAYGMSPREFRRHAFAHRQEAFA</sequence>
<dbReference type="RefSeq" id="WP_179777024.1">
    <property type="nucleotide sequence ID" value="NZ_JACCFK010000002.1"/>
</dbReference>
<evidence type="ECO:0000313" key="5">
    <source>
        <dbReference type="EMBL" id="NYI92722.1"/>
    </source>
</evidence>
<evidence type="ECO:0000259" key="4">
    <source>
        <dbReference type="PROSITE" id="PS01124"/>
    </source>
</evidence>
<dbReference type="PROSITE" id="PS01124">
    <property type="entry name" value="HTH_ARAC_FAMILY_2"/>
    <property type="match status" value="1"/>
</dbReference>
<keyword evidence="1" id="KW-0805">Transcription regulation</keyword>
<dbReference type="GO" id="GO:0043565">
    <property type="term" value="F:sequence-specific DNA binding"/>
    <property type="evidence" value="ECO:0007669"/>
    <property type="project" value="InterPro"/>
</dbReference>
<keyword evidence="2 5" id="KW-0238">DNA-binding</keyword>
<dbReference type="SMART" id="SM00342">
    <property type="entry name" value="HTH_ARAC"/>
    <property type="match status" value="1"/>
</dbReference>
<organism evidence="5 6">
    <name type="scientific">Amycolatopsis endophytica</name>
    <dbReference type="NCBI Taxonomy" id="860233"/>
    <lineage>
        <taxon>Bacteria</taxon>
        <taxon>Bacillati</taxon>
        <taxon>Actinomycetota</taxon>
        <taxon>Actinomycetes</taxon>
        <taxon>Pseudonocardiales</taxon>
        <taxon>Pseudonocardiaceae</taxon>
        <taxon>Amycolatopsis</taxon>
    </lineage>
</organism>
<keyword evidence="6" id="KW-1185">Reference proteome</keyword>
<dbReference type="EMBL" id="JACCFK010000002">
    <property type="protein sequence ID" value="NYI92722.1"/>
    <property type="molecule type" value="Genomic_DNA"/>
</dbReference>
<evidence type="ECO:0000313" key="6">
    <source>
        <dbReference type="Proteomes" id="UP000549616"/>
    </source>
</evidence>
<keyword evidence="3" id="KW-0804">Transcription</keyword>
<accession>A0A853BDF1</accession>
<proteinExistence type="predicted"/>
<protein>
    <submittedName>
        <fullName evidence="5">AraC-like DNA-binding protein</fullName>
    </submittedName>
</protein>
<evidence type="ECO:0000256" key="3">
    <source>
        <dbReference type="ARBA" id="ARBA00023163"/>
    </source>
</evidence>
<dbReference type="InterPro" id="IPR009057">
    <property type="entry name" value="Homeodomain-like_sf"/>
</dbReference>
<dbReference type="GO" id="GO:0003700">
    <property type="term" value="F:DNA-binding transcription factor activity"/>
    <property type="evidence" value="ECO:0007669"/>
    <property type="project" value="InterPro"/>
</dbReference>
<name>A0A853BDF1_9PSEU</name>
<dbReference type="AlphaFoldDB" id="A0A853BDF1"/>
<gene>
    <name evidence="5" type="ORF">HNR02_006097</name>
</gene>
<dbReference type="SUPFAM" id="SSF46689">
    <property type="entry name" value="Homeodomain-like"/>
    <property type="match status" value="1"/>
</dbReference>